<evidence type="ECO:0000256" key="1">
    <source>
        <dbReference type="SAM" id="MobiDB-lite"/>
    </source>
</evidence>
<dbReference type="Proteomes" id="UP000037510">
    <property type="component" value="Unassembled WGS sequence"/>
</dbReference>
<accession>A0A0L7LM48</accession>
<feature type="compositionally biased region" description="Basic residues" evidence="1">
    <location>
        <begin position="105"/>
        <end position="115"/>
    </location>
</feature>
<keyword evidence="2" id="KW-0812">Transmembrane</keyword>
<keyword evidence="2" id="KW-0472">Membrane</keyword>
<dbReference type="EMBL" id="JTDY01000598">
    <property type="protein sequence ID" value="KOB76517.1"/>
    <property type="molecule type" value="Genomic_DNA"/>
</dbReference>
<gene>
    <name evidence="3" type="ORF">OBRU01_05619</name>
</gene>
<dbReference type="GO" id="GO:0016740">
    <property type="term" value="F:transferase activity"/>
    <property type="evidence" value="ECO:0007669"/>
    <property type="project" value="UniProtKB-KW"/>
</dbReference>
<feature type="transmembrane region" description="Helical" evidence="2">
    <location>
        <begin position="181"/>
        <end position="201"/>
    </location>
</feature>
<keyword evidence="2" id="KW-1133">Transmembrane helix</keyword>
<evidence type="ECO:0000256" key="2">
    <source>
        <dbReference type="SAM" id="Phobius"/>
    </source>
</evidence>
<reference evidence="3 4" key="1">
    <citation type="journal article" date="2015" name="Genome Biol. Evol.">
        <title>The genome of winter moth (Operophtera brumata) provides a genomic perspective on sexual dimorphism and phenology.</title>
        <authorList>
            <person name="Derks M.F."/>
            <person name="Smit S."/>
            <person name="Salis L."/>
            <person name="Schijlen E."/>
            <person name="Bossers A."/>
            <person name="Mateman C."/>
            <person name="Pijl A.S."/>
            <person name="de Ridder D."/>
            <person name="Groenen M.A."/>
            <person name="Visser M.E."/>
            <person name="Megens H.J."/>
        </authorList>
    </citation>
    <scope>NUCLEOTIDE SEQUENCE [LARGE SCALE GENOMIC DNA]</scope>
    <source>
        <strain evidence="3">WM2013NL</strain>
        <tissue evidence="3">Head and thorax</tissue>
    </source>
</reference>
<dbReference type="STRING" id="104452.A0A0L7LM48"/>
<dbReference type="AlphaFoldDB" id="A0A0L7LM48"/>
<feature type="region of interest" description="Disordered" evidence="1">
    <location>
        <begin position="105"/>
        <end position="130"/>
    </location>
</feature>
<proteinExistence type="predicted"/>
<name>A0A0L7LM48_OPEBR</name>
<comment type="caution">
    <text evidence="3">The sequence shown here is derived from an EMBL/GenBank/DDBJ whole genome shotgun (WGS) entry which is preliminary data.</text>
</comment>
<keyword evidence="3" id="KW-0808">Transferase</keyword>
<feature type="transmembrane region" description="Helical" evidence="2">
    <location>
        <begin position="43"/>
        <end position="64"/>
    </location>
</feature>
<evidence type="ECO:0000313" key="3">
    <source>
        <dbReference type="EMBL" id="KOB76517.1"/>
    </source>
</evidence>
<organism evidence="3 4">
    <name type="scientific">Operophtera brumata</name>
    <name type="common">Winter moth</name>
    <name type="synonym">Phalaena brumata</name>
    <dbReference type="NCBI Taxonomy" id="104452"/>
    <lineage>
        <taxon>Eukaryota</taxon>
        <taxon>Metazoa</taxon>
        <taxon>Ecdysozoa</taxon>
        <taxon>Arthropoda</taxon>
        <taxon>Hexapoda</taxon>
        <taxon>Insecta</taxon>
        <taxon>Pterygota</taxon>
        <taxon>Neoptera</taxon>
        <taxon>Endopterygota</taxon>
        <taxon>Lepidoptera</taxon>
        <taxon>Glossata</taxon>
        <taxon>Ditrysia</taxon>
        <taxon>Geometroidea</taxon>
        <taxon>Geometridae</taxon>
        <taxon>Larentiinae</taxon>
        <taxon>Operophtera</taxon>
    </lineage>
</organism>
<evidence type="ECO:0000313" key="4">
    <source>
        <dbReference type="Proteomes" id="UP000037510"/>
    </source>
</evidence>
<protein>
    <submittedName>
        <fullName evidence="3">Serine palmitoyltransferase</fullName>
    </submittedName>
</protein>
<sequence>MTQPHPHTTTFVFEDGGVGLSNTMRNAGNIVNSHRRLGTQYTYLRLPIWTAFPFALFAYVSLIIHHDSVDSRVVAGEIDRVRRWRERSFVAGPVAAPRRHTLRSAARRGGARRCTSRSTRTNGISQPQPASPLLQRGGRQLLQHNGSYGLHKRRASDALMDWSAYDTFAGSFEPCSMLTAVLTHVGLYVLMLLGFVNQLLFKPKVATEKNREVLSNGETSRLELAKLIDLIMKGMCHW</sequence>
<keyword evidence="4" id="KW-1185">Reference proteome</keyword>